<organism evidence="1 2">
    <name type="scientific">Populus alba x Populus x berolinensis</name>
    <dbReference type="NCBI Taxonomy" id="444605"/>
    <lineage>
        <taxon>Eukaryota</taxon>
        <taxon>Viridiplantae</taxon>
        <taxon>Streptophyta</taxon>
        <taxon>Embryophyta</taxon>
        <taxon>Tracheophyta</taxon>
        <taxon>Spermatophyta</taxon>
        <taxon>Magnoliopsida</taxon>
        <taxon>eudicotyledons</taxon>
        <taxon>Gunneridae</taxon>
        <taxon>Pentapetalae</taxon>
        <taxon>rosids</taxon>
        <taxon>fabids</taxon>
        <taxon>Malpighiales</taxon>
        <taxon>Salicaceae</taxon>
        <taxon>Saliceae</taxon>
        <taxon>Populus</taxon>
    </lineage>
</organism>
<dbReference type="EMBL" id="JAQIZT010000002">
    <property type="protein sequence ID" value="KAJ7006640.1"/>
    <property type="molecule type" value="Genomic_DNA"/>
</dbReference>
<reference evidence="1" key="1">
    <citation type="journal article" date="2023" name="Mol. Ecol. Resour.">
        <title>Chromosome-level genome assembly of a triploid poplar Populus alba 'Berolinensis'.</title>
        <authorList>
            <person name="Chen S."/>
            <person name="Yu Y."/>
            <person name="Wang X."/>
            <person name="Wang S."/>
            <person name="Zhang T."/>
            <person name="Zhou Y."/>
            <person name="He R."/>
            <person name="Meng N."/>
            <person name="Wang Y."/>
            <person name="Liu W."/>
            <person name="Liu Z."/>
            <person name="Liu J."/>
            <person name="Guo Q."/>
            <person name="Huang H."/>
            <person name="Sederoff R.R."/>
            <person name="Wang G."/>
            <person name="Qu G."/>
            <person name="Chen S."/>
        </authorList>
    </citation>
    <scope>NUCLEOTIDE SEQUENCE</scope>
    <source>
        <strain evidence="1">SC-2020</strain>
    </source>
</reference>
<keyword evidence="2" id="KW-1185">Reference proteome</keyword>
<proteinExistence type="predicted"/>
<protein>
    <submittedName>
        <fullName evidence="1">Uncharacterized protein</fullName>
    </submittedName>
</protein>
<name>A0AAD6RE07_9ROSI</name>
<gene>
    <name evidence="1" type="ORF">NC653_005865</name>
</gene>
<comment type="caution">
    <text evidence="1">The sequence shown here is derived from an EMBL/GenBank/DDBJ whole genome shotgun (WGS) entry which is preliminary data.</text>
</comment>
<dbReference type="Proteomes" id="UP001164929">
    <property type="component" value="Chromosome 2"/>
</dbReference>
<evidence type="ECO:0000313" key="2">
    <source>
        <dbReference type="Proteomes" id="UP001164929"/>
    </source>
</evidence>
<dbReference type="AlphaFoldDB" id="A0AAD6RE07"/>
<accession>A0AAD6RE07</accession>
<evidence type="ECO:0000313" key="1">
    <source>
        <dbReference type="EMBL" id="KAJ7006640.1"/>
    </source>
</evidence>
<sequence>MGQYSTHHFITCYELCTCKINQHQYQKCFYVVGREDWGYMRNFKCKRSHFSALHNSMAIAACKNSNQRFLRSNILQVMQLSSSAIITRDRARWQLKYRETFQSLSEARYCKMMLFIPGGASTFKP</sequence>